<evidence type="ECO:0000313" key="3">
    <source>
        <dbReference type="Proteomes" id="UP001569428"/>
    </source>
</evidence>
<dbReference type="InterPro" id="IPR036928">
    <property type="entry name" value="AS_sf"/>
</dbReference>
<keyword evidence="3" id="KW-1185">Reference proteome</keyword>
<dbReference type="EMBL" id="JBGMEK010000006">
    <property type="protein sequence ID" value="MFA0810211.1"/>
    <property type="molecule type" value="Genomic_DNA"/>
</dbReference>
<feature type="domain" description="Amidase" evidence="1">
    <location>
        <begin position="2"/>
        <end position="425"/>
    </location>
</feature>
<organism evidence="2 3">
    <name type="scientific">Microbulbifer epialgicus</name>
    <dbReference type="NCBI Taxonomy" id="393907"/>
    <lineage>
        <taxon>Bacteria</taxon>
        <taxon>Pseudomonadati</taxon>
        <taxon>Pseudomonadota</taxon>
        <taxon>Gammaproteobacteria</taxon>
        <taxon>Cellvibrionales</taxon>
        <taxon>Microbulbiferaceae</taxon>
        <taxon>Microbulbifer</taxon>
    </lineage>
</organism>
<sequence length="437" mass="45823">MIEESLDKAATNKALNAFITIDKECALAAAQKVDDLVATKQDTGPLCGIPLVIKDNINVEGMRTTAGTPGIDFIARSSAPVVEQLVEANAIIIGKSNMHELAFGVTSNNTAFGAVRNPKDLACFPGGSSGGTASAIAAGIVPAGLGTDTAGSVRLPAALTGIVGFRPTTQSLDQEGVVPSVPTFDVVGPMSQSVADTAYLYKLMGSNCMPQDKKITGLRLGVARPHSDELSSRVSSAFLQAQNRLVRAGATLVSIDLSNVVNAAFEVGFPIGFYQMKSAMTTFLAKFQPDTSLEDLVDKIASTDVKAVYQESVLGKNAPSEKKYRWALGELTEIQQEYLNIVRRHGVDAVIFPTAPIEAQPLLTSSEFITLNGIKIPTLSLYLRNLASTSVCSAPGITIPIGGTDSGLPVGLELDGRPDEDLELLAIATAVESALNS</sequence>
<dbReference type="Gene3D" id="3.90.1300.10">
    <property type="entry name" value="Amidase signature (AS) domain"/>
    <property type="match status" value="1"/>
</dbReference>
<proteinExistence type="predicted"/>
<dbReference type="PANTHER" id="PTHR11895:SF151">
    <property type="entry name" value="GLUTAMYL-TRNA(GLN) AMIDOTRANSFERASE SUBUNIT A"/>
    <property type="match status" value="1"/>
</dbReference>
<dbReference type="PANTHER" id="PTHR11895">
    <property type="entry name" value="TRANSAMIDASE"/>
    <property type="match status" value="1"/>
</dbReference>
<dbReference type="InterPro" id="IPR000120">
    <property type="entry name" value="Amidase"/>
</dbReference>
<dbReference type="Proteomes" id="UP001569428">
    <property type="component" value="Unassembled WGS sequence"/>
</dbReference>
<dbReference type="RefSeq" id="WP_371837819.1">
    <property type="nucleotide sequence ID" value="NZ_JBGMEK010000006.1"/>
</dbReference>
<comment type="caution">
    <text evidence="2">The sequence shown here is derived from an EMBL/GenBank/DDBJ whole genome shotgun (WGS) entry which is preliminary data.</text>
</comment>
<dbReference type="InterPro" id="IPR023631">
    <property type="entry name" value="Amidase_dom"/>
</dbReference>
<dbReference type="InterPro" id="IPR020556">
    <property type="entry name" value="Amidase_CS"/>
</dbReference>
<name>A0ABV4NVR3_9GAMM</name>
<dbReference type="PROSITE" id="PS00571">
    <property type="entry name" value="AMIDASES"/>
    <property type="match status" value="1"/>
</dbReference>
<evidence type="ECO:0000313" key="2">
    <source>
        <dbReference type="EMBL" id="MFA0810211.1"/>
    </source>
</evidence>
<reference evidence="2 3" key="1">
    <citation type="submission" date="2024-08" db="EMBL/GenBank/DDBJ databases">
        <authorList>
            <person name="Ishaq N."/>
        </authorList>
    </citation>
    <scope>NUCLEOTIDE SEQUENCE [LARGE SCALE GENOMIC DNA]</scope>
    <source>
        <strain evidence="2 3">DSM 18651</strain>
    </source>
</reference>
<protein>
    <submittedName>
        <fullName evidence="2">Amidase family protein</fullName>
    </submittedName>
</protein>
<dbReference type="Pfam" id="PF01425">
    <property type="entry name" value="Amidase"/>
    <property type="match status" value="1"/>
</dbReference>
<evidence type="ECO:0000259" key="1">
    <source>
        <dbReference type="Pfam" id="PF01425"/>
    </source>
</evidence>
<accession>A0ABV4NVR3</accession>
<gene>
    <name evidence="2" type="ORF">ACCI49_04700</name>
</gene>
<dbReference type="SUPFAM" id="SSF75304">
    <property type="entry name" value="Amidase signature (AS) enzymes"/>
    <property type="match status" value="1"/>
</dbReference>